<feature type="compositionally biased region" description="Polar residues" evidence="6">
    <location>
        <begin position="34"/>
        <end position="45"/>
    </location>
</feature>
<dbReference type="InterPro" id="IPR036465">
    <property type="entry name" value="vWFA_dom_sf"/>
</dbReference>
<name>A0A0H5C3G8_CYBJN</name>
<dbReference type="GO" id="GO:0090110">
    <property type="term" value="P:COPII-coated vesicle cargo loading"/>
    <property type="evidence" value="ECO:0007669"/>
    <property type="project" value="TreeGrafter"/>
</dbReference>
<dbReference type="EMBL" id="CDQK01000003">
    <property type="protein sequence ID" value="CEP22438.1"/>
    <property type="molecule type" value="Genomic_DNA"/>
</dbReference>
<protein>
    <submittedName>
        <fullName evidence="12">Beta-sandwich domain of Sec23/24</fullName>
    </submittedName>
    <submittedName>
        <fullName evidence="11">SFB3 protein</fullName>
    </submittedName>
</protein>
<evidence type="ECO:0000313" key="12">
    <source>
        <dbReference type="EMBL" id="ODV75289.1"/>
    </source>
</evidence>
<feature type="domain" description="Sec23/Sec24 trunk" evidence="8">
    <location>
        <begin position="277"/>
        <end position="500"/>
    </location>
</feature>
<organism evidence="11 13">
    <name type="scientific">Cyberlindnera jadinii (strain ATCC 18201 / CBS 1600 / BCRC 20928 / JCM 3617 / NBRC 0987 / NRRL Y-1542)</name>
    <name type="common">Torula yeast</name>
    <name type="synonym">Candida utilis</name>
    <dbReference type="NCBI Taxonomy" id="983966"/>
    <lineage>
        <taxon>Eukaryota</taxon>
        <taxon>Fungi</taxon>
        <taxon>Dikarya</taxon>
        <taxon>Ascomycota</taxon>
        <taxon>Saccharomycotina</taxon>
        <taxon>Saccharomycetes</taxon>
        <taxon>Phaffomycetales</taxon>
        <taxon>Phaffomycetaceae</taxon>
        <taxon>Cyberlindnera</taxon>
    </lineage>
</organism>
<feature type="region of interest" description="Disordered" evidence="6">
    <location>
        <begin position="1"/>
        <end position="48"/>
    </location>
</feature>
<dbReference type="GO" id="GO:0030127">
    <property type="term" value="C:COPII vesicle coat"/>
    <property type="evidence" value="ECO:0007669"/>
    <property type="project" value="InterPro"/>
</dbReference>
<accession>A0A1E4S710</accession>
<dbReference type="Pfam" id="PF04810">
    <property type="entry name" value="zf-Sec23_Sec24"/>
    <property type="match status" value="1"/>
</dbReference>
<dbReference type="AlphaFoldDB" id="A0A0H5C3G8"/>
<dbReference type="RefSeq" id="XP_020072328.1">
    <property type="nucleotide sequence ID" value="XM_020214332.1"/>
</dbReference>
<accession>A0A0H5C3G8</accession>
<dbReference type="InterPro" id="IPR006896">
    <property type="entry name" value="Sec23/24_trunk_dom"/>
</dbReference>
<evidence type="ECO:0000256" key="6">
    <source>
        <dbReference type="SAM" id="MobiDB-lite"/>
    </source>
</evidence>
<dbReference type="InterPro" id="IPR036174">
    <property type="entry name" value="Znf_Sec23_Sec24_sf"/>
</dbReference>
<dbReference type="InterPro" id="IPR050550">
    <property type="entry name" value="SEC23_SEC24_subfamily"/>
</dbReference>
<evidence type="ECO:0000256" key="1">
    <source>
        <dbReference type="ARBA" id="ARBA00004394"/>
    </source>
</evidence>
<dbReference type="Gene3D" id="3.40.20.10">
    <property type="entry name" value="Severin"/>
    <property type="match status" value="1"/>
</dbReference>
<dbReference type="Pfam" id="PF04811">
    <property type="entry name" value="Sec23_trunk"/>
    <property type="match status" value="1"/>
</dbReference>
<dbReference type="SUPFAM" id="SSF53300">
    <property type="entry name" value="vWA-like"/>
    <property type="match status" value="1"/>
</dbReference>
<dbReference type="InterPro" id="IPR029006">
    <property type="entry name" value="ADF-H/Gelsolin-like_dom_sf"/>
</dbReference>
<feature type="domain" description="Sec23/Sec24 helical" evidence="9">
    <location>
        <begin position="601"/>
        <end position="701"/>
    </location>
</feature>
<dbReference type="SUPFAM" id="SSF82919">
    <property type="entry name" value="Zn-finger domain of Sec23/24"/>
    <property type="match status" value="1"/>
</dbReference>
<keyword evidence="5" id="KW-0333">Golgi apparatus</keyword>
<evidence type="ECO:0000256" key="3">
    <source>
        <dbReference type="ARBA" id="ARBA00022448"/>
    </source>
</evidence>
<dbReference type="Gene3D" id="3.40.50.410">
    <property type="entry name" value="von Willebrand factor, type A domain"/>
    <property type="match status" value="1"/>
</dbReference>
<dbReference type="InterPro" id="IPR036180">
    <property type="entry name" value="Gelsolin-like_dom_sf"/>
</dbReference>
<dbReference type="STRING" id="983966.A0A0H5C3G8"/>
<evidence type="ECO:0000259" key="8">
    <source>
        <dbReference type="Pfam" id="PF04811"/>
    </source>
</evidence>
<evidence type="ECO:0000313" key="14">
    <source>
        <dbReference type="Proteomes" id="UP000094389"/>
    </source>
</evidence>
<keyword evidence="14" id="KW-1185">Reference proteome</keyword>
<dbReference type="Gene3D" id="2.60.40.1670">
    <property type="entry name" value="beta-sandwich domain of Sec23/24"/>
    <property type="match status" value="1"/>
</dbReference>
<dbReference type="PANTHER" id="PTHR13803:SF4">
    <property type="entry name" value="SECRETORY 24CD, ISOFORM C"/>
    <property type="match status" value="1"/>
</dbReference>
<reference evidence="12 14" key="3">
    <citation type="journal article" date="2016" name="Proc. Natl. Acad. Sci. U.S.A.">
        <title>Comparative genomics of biotechnologically important yeasts.</title>
        <authorList>
            <person name="Riley R."/>
            <person name="Haridas S."/>
            <person name="Wolfe K.H."/>
            <person name="Lopes M.R."/>
            <person name="Hittinger C.T."/>
            <person name="Goeker M."/>
            <person name="Salamov A.A."/>
            <person name="Wisecaver J.H."/>
            <person name="Long T.M."/>
            <person name="Calvey C.H."/>
            <person name="Aerts A.L."/>
            <person name="Barry K.W."/>
            <person name="Choi C."/>
            <person name="Clum A."/>
            <person name="Coughlan A.Y."/>
            <person name="Deshpande S."/>
            <person name="Douglass A.P."/>
            <person name="Hanson S.J."/>
            <person name="Klenk H.-P."/>
            <person name="LaButti K.M."/>
            <person name="Lapidus A."/>
            <person name="Lindquist E.A."/>
            <person name="Lipzen A.M."/>
            <person name="Meier-Kolthoff J.P."/>
            <person name="Ohm R.A."/>
            <person name="Otillar R.P."/>
            <person name="Pangilinan J.L."/>
            <person name="Peng Y."/>
            <person name="Rokas A."/>
            <person name="Rosa C.A."/>
            <person name="Scheuner C."/>
            <person name="Sibirny A.A."/>
            <person name="Slot J.C."/>
            <person name="Stielow J.B."/>
            <person name="Sun H."/>
            <person name="Kurtzman C.P."/>
            <person name="Blackwell M."/>
            <person name="Grigoriev I.V."/>
            <person name="Jeffries T.W."/>
        </authorList>
    </citation>
    <scope>NUCLEOTIDE SEQUENCE [LARGE SCALE GENOMIC DNA]</scope>
    <source>
        <strain evidence="14">ATCC 18201 / CBS 1600 / BCRC 20928 / JCM 3617 / NBRC 0987 / NRRL Y-1542</strain>
        <strain evidence="12">NRRL Y-1542</strain>
    </source>
</reference>
<dbReference type="InterPro" id="IPR006895">
    <property type="entry name" value="Znf_Sec23_Sec24"/>
</dbReference>
<dbReference type="PANTHER" id="PTHR13803">
    <property type="entry name" value="SEC24-RELATED PROTEIN"/>
    <property type="match status" value="1"/>
</dbReference>
<dbReference type="Proteomes" id="UP000038830">
    <property type="component" value="Unassembled WGS sequence"/>
</dbReference>
<gene>
    <name evidence="11" type="primary">SFB3</name>
    <name evidence="11" type="ORF">BN1211_2802</name>
    <name evidence="12" type="ORF">CYBJADRAFT_166044</name>
</gene>
<feature type="domain" description="Zinc finger Sec23/Sec24-type" evidence="7">
    <location>
        <begin position="199"/>
        <end position="236"/>
    </location>
</feature>
<evidence type="ECO:0000259" key="7">
    <source>
        <dbReference type="Pfam" id="PF04810"/>
    </source>
</evidence>
<dbReference type="OrthoDB" id="49016at2759"/>
<keyword evidence="4" id="KW-0653">Protein transport</keyword>
<evidence type="ECO:0000259" key="9">
    <source>
        <dbReference type="Pfam" id="PF04815"/>
    </source>
</evidence>
<feature type="compositionally biased region" description="Polar residues" evidence="6">
    <location>
        <begin position="1"/>
        <end position="10"/>
    </location>
</feature>
<dbReference type="Pfam" id="PF08033">
    <property type="entry name" value="Sec23_BS"/>
    <property type="match status" value="1"/>
</dbReference>
<evidence type="ECO:0000259" key="10">
    <source>
        <dbReference type="Pfam" id="PF08033"/>
    </source>
</evidence>
<evidence type="ECO:0000256" key="4">
    <source>
        <dbReference type="ARBA" id="ARBA00022927"/>
    </source>
</evidence>
<dbReference type="SUPFAM" id="SSF81811">
    <property type="entry name" value="Helical domain of Sec23/24"/>
    <property type="match status" value="1"/>
</dbReference>
<keyword evidence="3" id="KW-0813">Transport</keyword>
<proteinExistence type="inferred from homology"/>
<feature type="domain" description="Sec23/Sec24 beta-sandwich" evidence="10">
    <location>
        <begin position="506"/>
        <end position="590"/>
    </location>
</feature>
<evidence type="ECO:0000313" key="11">
    <source>
        <dbReference type="EMBL" id="CEP22438.1"/>
    </source>
</evidence>
<dbReference type="GO" id="GO:0008270">
    <property type="term" value="F:zinc ion binding"/>
    <property type="evidence" value="ECO:0007669"/>
    <property type="project" value="InterPro"/>
</dbReference>
<dbReference type="InterPro" id="IPR012990">
    <property type="entry name" value="Beta-sandwich_Sec23_24"/>
</dbReference>
<dbReference type="Gene3D" id="2.30.30.380">
    <property type="entry name" value="Zn-finger domain of Sec23/24"/>
    <property type="match status" value="1"/>
</dbReference>
<dbReference type="GO" id="GO:0006886">
    <property type="term" value="P:intracellular protein transport"/>
    <property type="evidence" value="ECO:0007669"/>
    <property type="project" value="InterPro"/>
</dbReference>
<comment type="subcellular location">
    <subcellularLocation>
        <location evidence="1">Golgi apparatus membrane</location>
    </subcellularLocation>
</comment>
<evidence type="ECO:0000256" key="5">
    <source>
        <dbReference type="ARBA" id="ARBA00023034"/>
    </source>
</evidence>
<dbReference type="GeneID" id="30988728"/>
<dbReference type="EMBL" id="KV453926">
    <property type="protein sequence ID" value="ODV75289.1"/>
    <property type="molecule type" value="Genomic_DNA"/>
</dbReference>
<dbReference type="Pfam" id="PF04815">
    <property type="entry name" value="Sec23_helical"/>
    <property type="match status" value="1"/>
</dbReference>
<dbReference type="GO" id="GO:0000149">
    <property type="term" value="F:SNARE binding"/>
    <property type="evidence" value="ECO:0007669"/>
    <property type="project" value="TreeGrafter"/>
</dbReference>
<dbReference type="SUPFAM" id="SSF82754">
    <property type="entry name" value="C-terminal, gelsolin-like domain of Sec23/24"/>
    <property type="match status" value="1"/>
</dbReference>
<dbReference type="InterPro" id="IPR006900">
    <property type="entry name" value="Sec23/24_helical_dom"/>
</dbReference>
<dbReference type="InterPro" id="IPR036175">
    <property type="entry name" value="Sec23/24_helical_dom_sf"/>
</dbReference>
<dbReference type="SUPFAM" id="SSF81995">
    <property type="entry name" value="beta-sandwich domain of Sec23/24"/>
    <property type="match status" value="1"/>
</dbReference>
<dbReference type="Proteomes" id="UP000094389">
    <property type="component" value="Unassembled WGS sequence"/>
</dbReference>
<dbReference type="OMA" id="INPFMTF"/>
<dbReference type="GO" id="GO:0070971">
    <property type="term" value="C:endoplasmic reticulum exit site"/>
    <property type="evidence" value="ECO:0007669"/>
    <property type="project" value="TreeGrafter"/>
</dbReference>
<reference evidence="13" key="2">
    <citation type="journal article" date="2015" name="J. Biotechnol.">
        <title>The structure of the Cyberlindnera jadinii genome and its relation to Candida utilis analyzed by the occurrence of single nucleotide polymorphisms.</title>
        <authorList>
            <person name="Rupp O."/>
            <person name="Brinkrolf K."/>
            <person name="Buerth C."/>
            <person name="Kunigo M."/>
            <person name="Schneider J."/>
            <person name="Jaenicke S."/>
            <person name="Goesmann A."/>
            <person name="Puehler A."/>
            <person name="Jaeger K.-E."/>
            <person name="Ernst J.F."/>
        </authorList>
    </citation>
    <scope>NUCLEOTIDE SEQUENCE [LARGE SCALE GENOMIC DNA]</scope>
    <source>
        <strain evidence="13">ATCC 18201 / CBS 1600 / BCRC 20928 / JCM 3617 / NBRC 0987 / NRRL Y-1542</strain>
    </source>
</reference>
<evidence type="ECO:0000313" key="13">
    <source>
        <dbReference type="Proteomes" id="UP000038830"/>
    </source>
</evidence>
<feature type="compositionally biased region" description="Basic residues" evidence="6">
    <location>
        <begin position="21"/>
        <end position="31"/>
    </location>
</feature>
<dbReference type="Gene3D" id="1.20.120.730">
    <property type="entry name" value="Sec23/Sec24 helical domain"/>
    <property type="match status" value="1"/>
</dbReference>
<reference evidence="11" key="1">
    <citation type="submission" date="2014-12" db="EMBL/GenBank/DDBJ databases">
        <authorList>
            <person name="Jaenicke S."/>
        </authorList>
    </citation>
    <scope>NUCLEOTIDE SEQUENCE [LARGE SCALE GENOMIC DNA]</scope>
    <source>
        <strain evidence="11">CBS1600</strain>
    </source>
</reference>
<dbReference type="GO" id="GO:0000139">
    <property type="term" value="C:Golgi membrane"/>
    <property type="evidence" value="ECO:0007669"/>
    <property type="project" value="UniProtKB-SubCell"/>
</dbReference>
<evidence type="ECO:0000256" key="2">
    <source>
        <dbReference type="ARBA" id="ARBA00008334"/>
    </source>
</evidence>
<sequence length="878" mass="98081">MDPNQLSGSLDQLHVDPVVPNRKRRPARAHHQLTPGSNVGHGQSINNSNNNNVGGFNSGVSVPMGSSLSGASMNLGQANYSAQFQQQQPVPQQGVLPSEEGDILSVPLKRYRAAQEYSNVSFKSFENALPPPSTTQVHCIDQGTATPKFARLTMYNVPTTESLRNSTRLPLGMTVRPFAPVDANEETIPEVDMLSLGGPLRCRRCRTYLNPHMKFTHEQQFICNICKVSNPVPVDYQVPIDISGKRLDYLQRPELCKGVVDFLVPNSYRVDENEEPGPMHFVFLIDVTASQDVVRTTTDAIRSIINELSYPAKVSIIAYDQKIYCFDLSDERCQVVIVSDLKDIFVPFYDGLFVDVNTQGQSIYDALNRIDDMFVEFKMPEAAFGSALKFAQEALFQVGGGKICATLSKLPTWGEGILAWGENKPLSCETFKCANNYYQKLADSCLSSYVGLDMFVFSSGSVDLINSANVTLRTSGTLKLYPNFVAERDEIEFTEDLKSSVLRTQGYQGQLKVRCSDGLQVSNYYGNVDTAFSREPVVPVLSSDWQFSVLFSYDGKLSSADDAHFQSAVLYTGVDGVRRVRVVNMCAAVTEDIRTVFAFADQDAVTDIIVKNCLHYFSKQNPIEIKNSTKTKLVDIFSQYRALAASSNLLPTQLVFPEGLNTLCAFINSFQKSRVFKSSISNNLCVYDFFQLNSLPLEKLMWKLYPVVIDLLTLDLEDSDSLKLPENSRASSESLKYGGACLIFNGVKLLLWLHSAVNPLLLDALFGVGSLDLVDPLLTILPELDTDISLKVRSIVDYWREVLKQETIAVHICRQGIDGNEFEVRELLVEDRALDKTESYLEFVGDVHKRIKSKIQNENIRQDAEYDDSTLSQRFIHF</sequence>
<comment type="similarity">
    <text evidence="2">Belongs to the SEC23/SEC24 family. SEC24 subfamily.</text>
</comment>